<feature type="transmembrane region" description="Helical" evidence="7">
    <location>
        <begin position="121"/>
        <end position="141"/>
    </location>
</feature>
<keyword evidence="3 9" id="KW-0808">Transferase</keyword>
<dbReference type="EMBL" id="QQAV01000001">
    <property type="protein sequence ID" value="RDI29453.1"/>
    <property type="molecule type" value="Genomic_DNA"/>
</dbReference>
<evidence type="ECO:0000256" key="2">
    <source>
        <dbReference type="ARBA" id="ARBA00022475"/>
    </source>
</evidence>
<dbReference type="InterPro" id="IPR040423">
    <property type="entry name" value="PEA_transferase"/>
</dbReference>
<dbReference type="GO" id="GO:0016776">
    <property type="term" value="F:phosphotransferase activity, phosphate group as acceptor"/>
    <property type="evidence" value="ECO:0007669"/>
    <property type="project" value="TreeGrafter"/>
</dbReference>
<dbReference type="GO" id="GO:0005886">
    <property type="term" value="C:plasma membrane"/>
    <property type="evidence" value="ECO:0007669"/>
    <property type="project" value="UniProtKB-SubCell"/>
</dbReference>
<dbReference type="SUPFAM" id="SSF53649">
    <property type="entry name" value="Alkaline phosphatase-like"/>
    <property type="match status" value="1"/>
</dbReference>
<evidence type="ECO:0000313" key="9">
    <source>
        <dbReference type="EMBL" id="RDI29453.1"/>
    </source>
</evidence>
<evidence type="ECO:0000256" key="3">
    <source>
        <dbReference type="ARBA" id="ARBA00022679"/>
    </source>
</evidence>
<dbReference type="InterPro" id="IPR000917">
    <property type="entry name" value="Sulfatase_N"/>
</dbReference>
<feature type="domain" description="Sulfatase N-terminal" evidence="8">
    <location>
        <begin position="253"/>
        <end position="521"/>
    </location>
</feature>
<dbReference type="Gene3D" id="3.40.720.10">
    <property type="entry name" value="Alkaline Phosphatase, subunit A"/>
    <property type="match status" value="1"/>
</dbReference>
<dbReference type="PANTHER" id="PTHR30443">
    <property type="entry name" value="INNER MEMBRANE PROTEIN"/>
    <property type="match status" value="1"/>
</dbReference>
<evidence type="ECO:0000256" key="1">
    <source>
        <dbReference type="ARBA" id="ARBA00004651"/>
    </source>
</evidence>
<dbReference type="RefSeq" id="WP_342354295.1">
    <property type="nucleotide sequence ID" value="NZ_QQAV01000001.1"/>
</dbReference>
<evidence type="ECO:0000259" key="8">
    <source>
        <dbReference type="Pfam" id="PF00884"/>
    </source>
</evidence>
<dbReference type="GO" id="GO:0009244">
    <property type="term" value="P:lipopolysaccharide core region biosynthetic process"/>
    <property type="evidence" value="ECO:0007669"/>
    <property type="project" value="TreeGrafter"/>
</dbReference>
<reference evidence="9 10" key="1">
    <citation type="submission" date="2018-07" db="EMBL/GenBank/DDBJ databases">
        <title>Genomic Encyclopedia of Type Strains, Phase IV (KMG-IV): sequencing the most valuable type-strain genomes for metagenomic binning, comparative biology and taxonomic classification.</title>
        <authorList>
            <person name="Goeker M."/>
        </authorList>
    </citation>
    <scope>NUCLEOTIDE SEQUENCE [LARGE SCALE GENOMIC DNA]</scope>
    <source>
        <strain evidence="9 10">DSM 21352</strain>
    </source>
</reference>
<proteinExistence type="predicted"/>
<dbReference type="Proteomes" id="UP000255265">
    <property type="component" value="Unassembled WGS sequence"/>
</dbReference>
<evidence type="ECO:0000256" key="6">
    <source>
        <dbReference type="ARBA" id="ARBA00023136"/>
    </source>
</evidence>
<keyword evidence="4 7" id="KW-0812">Transmembrane</keyword>
<dbReference type="STRING" id="433924.NS331_21660"/>
<feature type="transmembrane region" description="Helical" evidence="7">
    <location>
        <begin position="72"/>
        <end position="90"/>
    </location>
</feature>
<evidence type="ECO:0000313" key="10">
    <source>
        <dbReference type="Proteomes" id="UP000255265"/>
    </source>
</evidence>
<dbReference type="Pfam" id="PF00884">
    <property type="entry name" value="Sulfatase"/>
    <property type="match status" value="1"/>
</dbReference>
<sequence>MNAPSSAGRTGRSAAPARSWPLIALAAIAIGFVVLGHDGRRVAQMLVLLLPALAWMAWPVRSTAVHRARRVAVLAAVMAFAADGVVRAYLLDTYQSAPDGAVVLGALANTNARESGEYLQMHWRTAALWCAVLGAAGYAVWRLTTYGRRRRIATAAGAPRGAIDGGAAGTPPEIEAAPHRAWLALLLLAFAFGALAHASKPWRRLHPVVFWTQWADDARDLRTAWADQQRMRDAALQHAHAAAPQVMRAGPSTVVLVITDSINRDNLGLYGYGRNTTPRLAAAQRREPQQMTVLRHAWSVDASTLPAMANMMRFGQPTAADAQHLLPLARAAGYKVWWMSNHDDVAIEQQHARLADEVEIVNRVPGRASASLDGELLDCVQEALEDPAERKLIVVHLLGAHPHYRLRFPGTQENPFDDTVDAVESGLIAQGRPAWVRRFRQDYDNALLYHDFVVAETLQLTRTVGRLAEYRAWFYVSDHGQEVGHGSDHVGHSPSTASGYRIPAIVWRNQLPADEASVSERPFRADWLGWTVADLLALQWKGQVAGRDVLADDYRWEAPVLPVKVRSYLD</sequence>
<comment type="caution">
    <text evidence="9">The sequence shown here is derived from an EMBL/GenBank/DDBJ whole genome shotgun (WGS) entry which is preliminary data.</text>
</comment>
<accession>A0A370FQ94</accession>
<dbReference type="CDD" id="cd16017">
    <property type="entry name" value="LptA"/>
    <property type="match status" value="1"/>
</dbReference>
<protein>
    <submittedName>
        <fullName evidence="9">Heptose-I-phosphate ethanolaminephosphotransferase</fullName>
    </submittedName>
</protein>
<feature type="transmembrane region" description="Helical" evidence="7">
    <location>
        <begin position="20"/>
        <end position="36"/>
    </location>
</feature>
<gene>
    <name evidence="9" type="ORF">DFR41_1011209</name>
</gene>
<dbReference type="AlphaFoldDB" id="A0A370FQ94"/>
<dbReference type="InterPro" id="IPR058130">
    <property type="entry name" value="PEA_transf_C"/>
</dbReference>
<keyword evidence="10" id="KW-1185">Reference proteome</keyword>
<feature type="transmembrane region" description="Helical" evidence="7">
    <location>
        <begin position="181"/>
        <end position="198"/>
    </location>
</feature>
<dbReference type="PANTHER" id="PTHR30443:SF2">
    <property type="entry name" value="PHOSPHOETHANOLAMINE TRANSFERASE EPTC"/>
    <property type="match status" value="1"/>
</dbReference>
<keyword evidence="2" id="KW-1003">Cell membrane</keyword>
<organism evidence="9 10">
    <name type="scientific">Pseudacidovorax intermedius</name>
    <dbReference type="NCBI Taxonomy" id="433924"/>
    <lineage>
        <taxon>Bacteria</taxon>
        <taxon>Pseudomonadati</taxon>
        <taxon>Pseudomonadota</taxon>
        <taxon>Betaproteobacteria</taxon>
        <taxon>Burkholderiales</taxon>
        <taxon>Comamonadaceae</taxon>
        <taxon>Pseudacidovorax</taxon>
    </lineage>
</organism>
<keyword evidence="6 7" id="KW-0472">Membrane</keyword>
<evidence type="ECO:0000256" key="4">
    <source>
        <dbReference type="ARBA" id="ARBA00022692"/>
    </source>
</evidence>
<feature type="transmembrane region" description="Helical" evidence="7">
    <location>
        <begin position="42"/>
        <end position="60"/>
    </location>
</feature>
<comment type="subcellular location">
    <subcellularLocation>
        <location evidence="1">Cell membrane</location>
        <topology evidence="1">Multi-pass membrane protein</topology>
    </subcellularLocation>
</comment>
<evidence type="ECO:0000256" key="5">
    <source>
        <dbReference type="ARBA" id="ARBA00022989"/>
    </source>
</evidence>
<keyword evidence="5 7" id="KW-1133">Transmembrane helix</keyword>
<name>A0A370FQ94_9BURK</name>
<dbReference type="InterPro" id="IPR017850">
    <property type="entry name" value="Alkaline_phosphatase_core_sf"/>
</dbReference>
<evidence type="ECO:0000256" key="7">
    <source>
        <dbReference type="SAM" id="Phobius"/>
    </source>
</evidence>